<accession>A0A9Q1JZS2</accession>
<gene>
    <name evidence="1" type="ORF">Cgig2_025965</name>
</gene>
<dbReference type="PANTHER" id="PTHR33116:SF86">
    <property type="entry name" value="REVERSE TRANSCRIPTASE DOMAIN-CONTAINING PROTEIN"/>
    <property type="match status" value="1"/>
</dbReference>
<dbReference type="EMBL" id="JAKOGI010000517">
    <property type="protein sequence ID" value="KAJ8433802.1"/>
    <property type="molecule type" value="Genomic_DNA"/>
</dbReference>
<dbReference type="AlphaFoldDB" id="A0A9Q1JZS2"/>
<reference evidence="1" key="1">
    <citation type="submission" date="2022-04" db="EMBL/GenBank/DDBJ databases">
        <title>Carnegiea gigantea Genome sequencing and assembly v2.</title>
        <authorList>
            <person name="Copetti D."/>
            <person name="Sanderson M.J."/>
            <person name="Burquez A."/>
            <person name="Wojciechowski M.F."/>
        </authorList>
    </citation>
    <scope>NUCLEOTIDE SEQUENCE</scope>
    <source>
        <strain evidence="1">SGP5-SGP5p</strain>
        <tissue evidence="1">Aerial part</tissue>
    </source>
</reference>
<dbReference type="OrthoDB" id="1938246at2759"/>
<comment type="caution">
    <text evidence="1">The sequence shown here is derived from an EMBL/GenBank/DDBJ whole genome shotgun (WGS) entry which is preliminary data.</text>
</comment>
<keyword evidence="2" id="KW-1185">Reference proteome</keyword>
<evidence type="ECO:0000313" key="1">
    <source>
        <dbReference type="EMBL" id="KAJ8433802.1"/>
    </source>
</evidence>
<evidence type="ECO:0008006" key="3">
    <source>
        <dbReference type="Google" id="ProtNLM"/>
    </source>
</evidence>
<dbReference type="Proteomes" id="UP001153076">
    <property type="component" value="Unassembled WGS sequence"/>
</dbReference>
<evidence type="ECO:0000313" key="2">
    <source>
        <dbReference type="Proteomes" id="UP001153076"/>
    </source>
</evidence>
<dbReference type="PANTHER" id="PTHR33116">
    <property type="entry name" value="REVERSE TRANSCRIPTASE ZINC-BINDING DOMAIN-CONTAINING PROTEIN-RELATED-RELATED"/>
    <property type="match status" value="1"/>
</dbReference>
<organism evidence="1 2">
    <name type="scientific">Carnegiea gigantea</name>
    <dbReference type="NCBI Taxonomy" id="171969"/>
    <lineage>
        <taxon>Eukaryota</taxon>
        <taxon>Viridiplantae</taxon>
        <taxon>Streptophyta</taxon>
        <taxon>Embryophyta</taxon>
        <taxon>Tracheophyta</taxon>
        <taxon>Spermatophyta</taxon>
        <taxon>Magnoliopsida</taxon>
        <taxon>eudicotyledons</taxon>
        <taxon>Gunneridae</taxon>
        <taxon>Pentapetalae</taxon>
        <taxon>Caryophyllales</taxon>
        <taxon>Cactineae</taxon>
        <taxon>Cactaceae</taxon>
        <taxon>Cactoideae</taxon>
        <taxon>Echinocereeae</taxon>
        <taxon>Carnegiea</taxon>
    </lineage>
</organism>
<name>A0A9Q1JZS2_9CARY</name>
<sequence>MSIFKFPKDFCKSLQSIINRFWWGNDPRSRKIHWVRSSRLCDKKEDGGLAFCDFAASSDALLAKQLWRLVRDDRSLVARLLRAQYYSHGDVLQADLGFKPSFTWRSIWGVHEIVAKGARWLVGSGESIGVWTSRWILRPFSFRPSQPNNHVDIYATVAQLIDKENGGWREEMVREWFLTCDVDYILQIPHCEFTVKSAYHVVRSLKSLERPSRSGGCYKIWKSEKLYGGFKFHLESNSSAGRGALATKVNLAKRIPSLGMKCEICDALEESDIHVLFSGPLALDIWTGSDFGESLWRGALRRLWTTWSMHRPLLSWIS</sequence>
<proteinExistence type="predicted"/>
<protein>
    <recommendedName>
        <fullName evidence="3">Reverse transcriptase</fullName>
    </recommendedName>
</protein>